<comment type="caution">
    <text evidence="7">The sequence shown here is derived from an EMBL/GenBank/DDBJ whole genome shotgun (WGS) entry which is preliminary data.</text>
</comment>
<feature type="transmembrane region" description="Helical" evidence="5">
    <location>
        <begin position="359"/>
        <end position="381"/>
    </location>
</feature>
<feature type="transmembrane region" description="Helical" evidence="5">
    <location>
        <begin position="296"/>
        <end position="321"/>
    </location>
</feature>
<sequence>MIAIGAVMIASFMDLLDATIVVVAGPALASSLDASPAQLQWVLAAYTLALGSGLITGGRLGDSYGRRRVFLAGLAAFVVFSALCALATGPGWLIIARTGQGMAAGLMVPQTFGLIRCTLAPAAQARAFGAFGAIQGLAAAAGPLLGGLLVNADLFGLGWRTIFWVNVPIGVVAFVLGARVLPESTTGVRARLDLAGVVISVGAMLLILVPLVQGREWGWPWWGFLLMATGAVLLAVFGMVEAGIRRRGAQPLLDPALLRVRSVAAGLVVSLLFFGAISAFFLTLSVYLQDGTDRSAWATGLIVLPYALGSMATSGVGVALAGKAGRRLLITGALVLAGSQGLLWWLVGGGQVPGYWSLAAALFVGGLGLGLAAPILINIVLAGVPGRDAGAAGGVLSTVTQLGGATGVAALGTLFFTVLADQPATGEQVSRFSQALSSVLTWEIALYLAVAAIMLLLPRTTAQAHS</sequence>
<feature type="transmembrane region" description="Helical" evidence="5">
    <location>
        <begin position="328"/>
        <end position="347"/>
    </location>
</feature>
<dbReference type="InterPro" id="IPR020846">
    <property type="entry name" value="MFS_dom"/>
</dbReference>
<comment type="subcellular location">
    <subcellularLocation>
        <location evidence="1">Cell membrane</location>
        <topology evidence="1">Multi-pass membrane protein</topology>
    </subcellularLocation>
</comment>
<dbReference type="Gene3D" id="1.20.1250.20">
    <property type="entry name" value="MFS general substrate transporter like domains"/>
    <property type="match status" value="1"/>
</dbReference>
<organism evidence="7 8">
    <name type="scientific">Amycolatopsis taiwanensis</name>
    <dbReference type="NCBI Taxonomy" id="342230"/>
    <lineage>
        <taxon>Bacteria</taxon>
        <taxon>Bacillati</taxon>
        <taxon>Actinomycetota</taxon>
        <taxon>Actinomycetes</taxon>
        <taxon>Pseudonocardiales</taxon>
        <taxon>Pseudonocardiaceae</taxon>
        <taxon>Amycolatopsis</taxon>
    </lineage>
</organism>
<feature type="transmembrane region" description="Helical" evidence="5">
    <location>
        <begin position="69"/>
        <end position="88"/>
    </location>
</feature>
<dbReference type="PRINTS" id="PR01036">
    <property type="entry name" value="TCRTETB"/>
</dbReference>
<keyword evidence="8" id="KW-1185">Reference proteome</keyword>
<dbReference type="GO" id="GO:0005886">
    <property type="term" value="C:plasma membrane"/>
    <property type="evidence" value="ECO:0007669"/>
    <property type="project" value="UniProtKB-SubCell"/>
</dbReference>
<evidence type="ECO:0000313" key="8">
    <source>
        <dbReference type="Proteomes" id="UP001165136"/>
    </source>
</evidence>
<dbReference type="InterPro" id="IPR036259">
    <property type="entry name" value="MFS_trans_sf"/>
</dbReference>
<feature type="transmembrane region" description="Helical" evidence="5">
    <location>
        <begin position="194"/>
        <end position="213"/>
    </location>
</feature>
<evidence type="ECO:0000256" key="3">
    <source>
        <dbReference type="ARBA" id="ARBA00022989"/>
    </source>
</evidence>
<proteinExistence type="predicted"/>
<protein>
    <submittedName>
        <fullName evidence="7">MFS transporter</fullName>
    </submittedName>
</protein>
<dbReference type="Gene3D" id="1.20.1720.10">
    <property type="entry name" value="Multidrug resistance protein D"/>
    <property type="match status" value="1"/>
</dbReference>
<dbReference type="Pfam" id="PF07690">
    <property type="entry name" value="MFS_1"/>
    <property type="match status" value="1"/>
</dbReference>
<accession>A0A9W6R2K2</accession>
<feature type="transmembrane region" description="Helical" evidence="5">
    <location>
        <begin position="94"/>
        <end position="115"/>
    </location>
</feature>
<evidence type="ECO:0000313" key="7">
    <source>
        <dbReference type="EMBL" id="GLY68359.1"/>
    </source>
</evidence>
<evidence type="ECO:0000256" key="2">
    <source>
        <dbReference type="ARBA" id="ARBA00022692"/>
    </source>
</evidence>
<dbReference type="AlphaFoldDB" id="A0A9W6R2K2"/>
<dbReference type="PANTHER" id="PTHR42718:SF39">
    <property type="entry name" value="ACTINORHODIN TRANSPORTER-RELATED"/>
    <property type="match status" value="1"/>
</dbReference>
<dbReference type="GO" id="GO:0022857">
    <property type="term" value="F:transmembrane transporter activity"/>
    <property type="evidence" value="ECO:0007669"/>
    <property type="project" value="InterPro"/>
</dbReference>
<keyword evidence="3 5" id="KW-1133">Transmembrane helix</keyword>
<gene>
    <name evidence="7" type="ORF">Atai01_49780</name>
</gene>
<feature type="domain" description="Major facilitator superfamily (MFS) profile" evidence="6">
    <location>
        <begin position="3"/>
        <end position="461"/>
    </location>
</feature>
<keyword evidence="2 5" id="KW-0812">Transmembrane</keyword>
<feature type="transmembrane region" description="Helical" evidence="5">
    <location>
        <begin position="393"/>
        <end position="419"/>
    </location>
</feature>
<feature type="transmembrane region" description="Helical" evidence="5">
    <location>
        <begin position="263"/>
        <end position="284"/>
    </location>
</feature>
<dbReference type="CDD" id="cd17321">
    <property type="entry name" value="MFS_MMR_MDR_like"/>
    <property type="match status" value="1"/>
</dbReference>
<evidence type="ECO:0000259" key="6">
    <source>
        <dbReference type="PROSITE" id="PS50850"/>
    </source>
</evidence>
<dbReference type="EMBL" id="BSTI01000011">
    <property type="protein sequence ID" value="GLY68359.1"/>
    <property type="molecule type" value="Genomic_DNA"/>
</dbReference>
<evidence type="ECO:0000256" key="5">
    <source>
        <dbReference type="SAM" id="Phobius"/>
    </source>
</evidence>
<dbReference type="InterPro" id="IPR011701">
    <property type="entry name" value="MFS"/>
</dbReference>
<dbReference type="PANTHER" id="PTHR42718">
    <property type="entry name" value="MAJOR FACILITATOR SUPERFAMILY MULTIDRUG TRANSPORTER MFSC"/>
    <property type="match status" value="1"/>
</dbReference>
<dbReference type="Proteomes" id="UP001165136">
    <property type="component" value="Unassembled WGS sequence"/>
</dbReference>
<reference evidence="7" key="1">
    <citation type="submission" date="2023-03" db="EMBL/GenBank/DDBJ databases">
        <title>Amycolatopsis taiwanensis NBRC 103393.</title>
        <authorList>
            <person name="Ichikawa N."/>
            <person name="Sato H."/>
            <person name="Tonouchi N."/>
        </authorList>
    </citation>
    <scope>NUCLEOTIDE SEQUENCE</scope>
    <source>
        <strain evidence="7">NBRC 103393</strain>
    </source>
</reference>
<keyword evidence="4 5" id="KW-0472">Membrane</keyword>
<feature type="transmembrane region" description="Helical" evidence="5">
    <location>
        <begin position="39"/>
        <end position="57"/>
    </location>
</feature>
<dbReference type="PROSITE" id="PS50850">
    <property type="entry name" value="MFS"/>
    <property type="match status" value="1"/>
</dbReference>
<feature type="transmembrane region" description="Helical" evidence="5">
    <location>
        <begin position="162"/>
        <end position="182"/>
    </location>
</feature>
<feature type="transmembrane region" description="Helical" evidence="5">
    <location>
        <begin position="127"/>
        <end position="150"/>
    </location>
</feature>
<feature type="transmembrane region" description="Helical" evidence="5">
    <location>
        <begin position="219"/>
        <end position="242"/>
    </location>
</feature>
<name>A0A9W6R2K2_9PSEU</name>
<evidence type="ECO:0000256" key="1">
    <source>
        <dbReference type="ARBA" id="ARBA00004651"/>
    </source>
</evidence>
<evidence type="ECO:0000256" key="4">
    <source>
        <dbReference type="ARBA" id="ARBA00023136"/>
    </source>
</evidence>
<dbReference type="SUPFAM" id="SSF103473">
    <property type="entry name" value="MFS general substrate transporter"/>
    <property type="match status" value="1"/>
</dbReference>
<feature type="transmembrane region" description="Helical" evidence="5">
    <location>
        <begin position="439"/>
        <end position="457"/>
    </location>
</feature>